<dbReference type="CDD" id="cd01949">
    <property type="entry name" value="GGDEF"/>
    <property type="match status" value="1"/>
</dbReference>
<feature type="domain" description="GGDEF" evidence="3">
    <location>
        <begin position="203"/>
        <end position="336"/>
    </location>
</feature>
<dbReference type="SUPFAM" id="SSF141868">
    <property type="entry name" value="EAL domain-like"/>
    <property type="match status" value="1"/>
</dbReference>
<dbReference type="InterPro" id="IPR043128">
    <property type="entry name" value="Rev_trsase/Diguanyl_cyclase"/>
</dbReference>
<feature type="domain" description="EAL" evidence="2">
    <location>
        <begin position="345"/>
        <end position="596"/>
    </location>
</feature>
<dbReference type="OrthoDB" id="9814202at2"/>
<dbReference type="InterPro" id="IPR000160">
    <property type="entry name" value="GGDEF_dom"/>
</dbReference>
<dbReference type="HOGENOM" id="CLU_000445_70_50_5"/>
<evidence type="ECO:0000259" key="2">
    <source>
        <dbReference type="PROSITE" id="PS50883"/>
    </source>
</evidence>
<dbReference type="Proteomes" id="UP000007029">
    <property type="component" value="Chromosome"/>
</dbReference>
<dbReference type="GO" id="GO:0003824">
    <property type="term" value="F:catalytic activity"/>
    <property type="evidence" value="ECO:0007669"/>
    <property type="project" value="UniProtKB-ARBA"/>
</dbReference>
<organism evidence="4 5">
    <name type="scientific">Roseobacter denitrificans (strain ATCC 33942 / OCh 114)</name>
    <name type="common">Erythrobacter sp. (strain OCh 114)</name>
    <name type="synonym">Roseobacter denitrificans</name>
    <dbReference type="NCBI Taxonomy" id="375451"/>
    <lineage>
        <taxon>Bacteria</taxon>
        <taxon>Pseudomonadati</taxon>
        <taxon>Pseudomonadota</taxon>
        <taxon>Alphaproteobacteria</taxon>
        <taxon>Rhodobacterales</taxon>
        <taxon>Roseobacteraceae</taxon>
        <taxon>Roseobacter</taxon>
    </lineage>
</organism>
<dbReference type="Gene3D" id="3.30.70.270">
    <property type="match status" value="1"/>
</dbReference>
<dbReference type="EMBL" id="CP000362">
    <property type="protein sequence ID" value="ABG31331.1"/>
    <property type="molecule type" value="Genomic_DNA"/>
</dbReference>
<dbReference type="Pfam" id="PF00563">
    <property type="entry name" value="EAL"/>
    <property type="match status" value="1"/>
</dbReference>
<dbReference type="Pfam" id="PF00990">
    <property type="entry name" value="GGDEF"/>
    <property type="match status" value="1"/>
</dbReference>
<evidence type="ECO:0000313" key="5">
    <source>
        <dbReference type="Proteomes" id="UP000007029"/>
    </source>
</evidence>
<sequence length="619" mass="68199">MIPAQIFNQINDKCTEGLALALASSEDGAVMEIQWSNKAFTRITGYTAAEALGERGTILIGPDMGQGVHLYIIEKLMKWENFSTKSRNNRKNGEVYWQRMSWVHLSEAETGNHWWLCSIIELEEEHAAPASQVLQDPAVADQAAFAKALEQVERLEKENTRLHQLAKSVAKDANEDALTGLSNRRHFEVELKTWIENLKKHGTEFAVIYIDLDRFKFVNDTLGHDAGDRLLVSVADMLRDLTGDCDLVARLGGDEFVILRPLAQSALNISSLADDIVGTMQAPFACDGKSTACSASVGVAIANKHMEHPEQVVADADEALYHAKSQGKGRWSFFTEEMHAKSIATKKLASDLLLACERSEFIPYFQPLIDAQSGKIVSAEMLVRWAHPTQGILAPAAFLDTAANMGILKRIDEIVFASVHGALSRFDDAGVDLPRVAVNVSAARLADPTFIHDIKSSGINPQRLTIEILESVYLDRMGDVVRWTIDELDELGVTIALDDFGTGHASVSGLLKIRPAILKVDRHFIQPIVEQANTRPLVASIVGIGKSLGMRVVAEGVETEEHARLVTEMGCDYLQGFYFGKPMSESDLRNRLIESGGQFWSPQPVDENRKVLRNIASAG</sequence>
<dbReference type="AlphaFoldDB" id="Q169L2"/>
<gene>
    <name evidence="4" type="ordered locus">RD1_1709</name>
</gene>
<dbReference type="InterPro" id="IPR029787">
    <property type="entry name" value="Nucleotide_cyclase"/>
</dbReference>
<dbReference type="InterPro" id="IPR035919">
    <property type="entry name" value="EAL_sf"/>
</dbReference>
<evidence type="ECO:0000259" key="3">
    <source>
        <dbReference type="PROSITE" id="PS50887"/>
    </source>
</evidence>
<dbReference type="Gene3D" id="3.20.20.450">
    <property type="entry name" value="EAL domain"/>
    <property type="match status" value="1"/>
</dbReference>
<dbReference type="InterPro" id="IPR001633">
    <property type="entry name" value="EAL_dom"/>
</dbReference>
<keyword evidence="5" id="KW-1185">Reference proteome</keyword>
<dbReference type="PANTHER" id="PTHR44757">
    <property type="entry name" value="DIGUANYLATE CYCLASE DGCP"/>
    <property type="match status" value="1"/>
</dbReference>
<dbReference type="eggNOG" id="COG5001">
    <property type="taxonomic scope" value="Bacteria"/>
</dbReference>
<dbReference type="Gene3D" id="3.30.450.20">
    <property type="entry name" value="PAS domain"/>
    <property type="match status" value="1"/>
</dbReference>
<dbReference type="NCBIfam" id="TIGR00229">
    <property type="entry name" value="sensory_box"/>
    <property type="match status" value="1"/>
</dbReference>
<dbReference type="FunFam" id="3.30.70.270:FF:000001">
    <property type="entry name" value="Diguanylate cyclase domain protein"/>
    <property type="match status" value="1"/>
</dbReference>
<protein>
    <submittedName>
        <fullName evidence="4">GGDEF/EAL domain protein</fullName>
    </submittedName>
</protein>
<dbReference type="KEGG" id="rde:RD1_1709"/>
<dbReference type="PROSITE" id="PS50887">
    <property type="entry name" value="GGDEF"/>
    <property type="match status" value="1"/>
</dbReference>
<evidence type="ECO:0000313" key="4">
    <source>
        <dbReference type="EMBL" id="ABG31331.1"/>
    </source>
</evidence>
<proteinExistence type="predicted"/>
<dbReference type="STRING" id="375451.RD1_1709"/>
<dbReference type="NCBIfam" id="TIGR00254">
    <property type="entry name" value="GGDEF"/>
    <property type="match status" value="1"/>
</dbReference>
<dbReference type="PROSITE" id="PS50883">
    <property type="entry name" value="EAL"/>
    <property type="match status" value="1"/>
</dbReference>
<accession>Q169L2</accession>
<dbReference type="SUPFAM" id="SSF55785">
    <property type="entry name" value="PYP-like sensor domain (PAS domain)"/>
    <property type="match status" value="1"/>
</dbReference>
<dbReference type="RefSeq" id="WP_011567950.1">
    <property type="nucleotide sequence ID" value="NC_008209.1"/>
</dbReference>
<dbReference type="SMART" id="SM00052">
    <property type="entry name" value="EAL"/>
    <property type="match status" value="1"/>
</dbReference>
<dbReference type="InterPro" id="IPR000014">
    <property type="entry name" value="PAS"/>
</dbReference>
<dbReference type="InterPro" id="IPR035965">
    <property type="entry name" value="PAS-like_dom_sf"/>
</dbReference>
<dbReference type="SUPFAM" id="SSF55073">
    <property type="entry name" value="Nucleotide cyclase"/>
    <property type="match status" value="1"/>
</dbReference>
<reference evidence="4 5" key="1">
    <citation type="journal article" date="2007" name="J. Bacteriol.">
        <title>The complete genome sequence of Roseobacter denitrificans reveals a mixotrophic rather than photosynthetic metabolism.</title>
        <authorList>
            <person name="Swingley W.D."/>
            <person name="Sadekar S."/>
            <person name="Mastrian S.D."/>
            <person name="Matthies H.J."/>
            <person name="Hao J."/>
            <person name="Ramos H."/>
            <person name="Acharya C.R."/>
            <person name="Conrad A.L."/>
            <person name="Taylor H.L."/>
            <person name="Dejesa L.C."/>
            <person name="Shah M.K."/>
            <person name="O'huallachain M.E."/>
            <person name="Lince M.T."/>
            <person name="Blankenship R.E."/>
            <person name="Beatty J.T."/>
            <person name="Touchman J.W."/>
        </authorList>
    </citation>
    <scope>NUCLEOTIDE SEQUENCE [LARGE SCALE GENOMIC DNA]</scope>
    <source>
        <strain evidence="5">ATCC 33942 / OCh 114</strain>
    </source>
</reference>
<dbReference type="CDD" id="cd01948">
    <property type="entry name" value="EAL"/>
    <property type="match status" value="1"/>
</dbReference>
<feature type="coiled-coil region" evidence="1">
    <location>
        <begin position="138"/>
        <end position="172"/>
    </location>
</feature>
<name>Q169L2_ROSDO</name>
<keyword evidence="1" id="KW-0175">Coiled coil</keyword>
<dbReference type="PANTHER" id="PTHR44757:SF2">
    <property type="entry name" value="BIOFILM ARCHITECTURE MAINTENANCE PROTEIN MBAA"/>
    <property type="match status" value="1"/>
</dbReference>
<evidence type="ECO:0000256" key="1">
    <source>
        <dbReference type="SAM" id="Coils"/>
    </source>
</evidence>
<dbReference type="SMART" id="SM00267">
    <property type="entry name" value="GGDEF"/>
    <property type="match status" value="1"/>
</dbReference>
<dbReference type="InterPro" id="IPR052155">
    <property type="entry name" value="Biofilm_reg_signaling"/>
</dbReference>